<dbReference type="InterPro" id="IPR037117">
    <property type="entry name" value="Dihydroorotate_DH_ele_sf"/>
</dbReference>
<dbReference type="GO" id="GO:0046872">
    <property type="term" value="F:metal ion binding"/>
    <property type="evidence" value="ECO:0007669"/>
    <property type="project" value="UniProtKB-KW"/>
</dbReference>
<dbReference type="InterPro" id="IPR019480">
    <property type="entry name" value="Dihydroorotate_DH_Fe-S-bd"/>
</dbReference>
<dbReference type="InterPro" id="IPR008333">
    <property type="entry name" value="Cbr1-like_FAD-bd_dom"/>
</dbReference>
<keyword evidence="5 12" id="KW-0479">Metal-binding</keyword>
<feature type="binding site" evidence="12">
    <location>
        <position position="223"/>
    </location>
    <ligand>
        <name>[2Fe-2S] cluster</name>
        <dbReference type="ChEBI" id="CHEBI:190135"/>
    </ligand>
</feature>
<evidence type="ECO:0000256" key="1">
    <source>
        <dbReference type="ARBA" id="ARBA00006422"/>
    </source>
</evidence>
<dbReference type="PANTHER" id="PTHR43513:SF3">
    <property type="entry name" value="DIHYDROOROTATE DEHYDROGENASE B (NAD(+)), ELECTRON TRANSFER SUBUNIT-RELATED"/>
    <property type="match status" value="1"/>
</dbReference>
<dbReference type="OrthoDB" id="9778346at2"/>
<dbReference type="Gene3D" id="3.40.50.80">
    <property type="entry name" value="Nucleotide-binding domain of ferredoxin-NADP reductase (FNR) module"/>
    <property type="match status" value="1"/>
</dbReference>
<feature type="binding site" evidence="12">
    <location>
        <position position="228"/>
    </location>
    <ligand>
        <name>[2Fe-2S] cluster</name>
        <dbReference type="ChEBI" id="CHEBI:190135"/>
    </ligand>
</feature>
<feature type="binding site" evidence="11">
    <location>
        <begin position="52"/>
        <end position="55"/>
    </location>
    <ligand>
        <name>FAD</name>
        <dbReference type="ChEBI" id="CHEBI:57692"/>
    </ligand>
</feature>
<dbReference type="InterPro" id="IPR039261">
    <property type="entry name" value="FNR_nucleotide-bd"/>
</dbReference>
<evidence type="ECO:0000256" key="11">
    <source>
        <dbReference type="PIRSR" id="PIRSR006816-1"/>
    </source>
</evidence>
<comment type="cofactor">
    <cofactor evidence="10">
        <name>[2Fe-2S] cluster</name>
        <dbReference type="ChEBI" id="CHEBI:190135"/>
    </cofactor>
</comment>
<feature type="binding site" evidence="11">
    <location>
        <begin position="76"/>
        <end position="77"/>
    </location>
    <ligand>
        <name>FAD</name>
        <dbReference type="ChEBI" id="CHEBI:57692"/>
    </ligand>
</feature>
<evidence type="ECO:0000256" key="10">
    <source>
        <dbReference type="ARBA" id="ARBA00034078"/>
    </source>
</evidence>
<keyword evidence="9 12" id="KW-0411">Iron-sulfur</keyword>
<evidence type="ECO:0000256" key="5">
    <source>
        <dbReference type="ARBA" id="ARBA00022723"/>
    </source>
</evidence>
<protein>
    <submittedName>
        <fullName evidence="14">Dihydroorotate dehydrogenase electron transfer subunit</fullName>
    </submittedName>
</protein>
<evidence type="ECO:0000256" key="7">
    <source>
        <dbReference type="ARBA" id="ARBA00022982"/>
    </source>
</evidence>
<comment type="cofactor">
    <cofactor evidence="11">
        <name>FAD</name>
        <dbReference type="ChEBI" id="CHEBI:57692"/>
    </cofactor>
    <text evidence="11">Binds 1 FAD per subunit.</text>
</comment>
<dbReference type="RefSeq" id="WP_121205983.1">
    <property type="nucleotide sequence ID" value="NZ_RBZP01000025.1"/>
</dbReference>
<dbReference type="SUPFAM" id="SSF63380">
    <property type="entry name" value="Riboflavin synthase domain-like"/>
    <property type="match status" value="1"/>
</dbReference>
<feature type="domain" description="FAD-binding FR-type" evidence="13">
    <location>
        <begin position="1"/>
        <end position="101"/>
    </location>
</feature>
<dbReference type="GO" id="GO:0016491">
    <property type="term" value="F:oxidoreductase activity"/>
    <property type="evidence" value="ECO:0007669"/>
    <property type="project" value="InterPro"/>
</dbReference>
<name>A0A494ZTL7_9BACI</name>
<feature type="binding site" evidence="12">
    <location>
        <position position="247"/>
    </location>
    <ligand>
        <name>[2Fe-2S] cluster</name>
        <dbReference type="ChEBI" id="CHEBI:190135"/>
    </ligand>
</feature>
<evidence type="ECO:0000256" key="2">
    <source>
        <dbReference type="ARBA" id="ARBA00022448"/>
    </source>
</evidence>
<keyword evidence="7" id="KW-0249">Electron transport</keyword>
<dbReference type="CDD" id="cd06218">
    <property type="entry name" value="DHOD_e_trans"/>
    <property type="match status" value="1"/>
</dbReference>
<dbReference type="GO" id="GO:0050660">
    <property type="term" value="F:flavin adenine dinucleotide binding"/>
    <property type="evidence" value="ECO:0007669"/>
    <property type="project" value="InterPro"/>
</dbReference>
<dbReference type="InterPro" id="IPR017938">
    <property type="entry name" value="Riboflavin_synthase-like_b-brl"/>
</dbReference>
<evidence type="ECO:0000256" key="9">
    <source>
        <dbReference type="ARBA" id="ARBA00023014"/>
    </source>
</evidence>
<sequence length="261" mass="28605">MQAQEYKVLSNTQVSDRYWLMVVDASNMTQTVQPGQFFHIKTYDGIYPLLRRPLSVYKIDAEHGQIEFLYLVKGLGTNKMTELQAGETIDLFGPLGKGFDVNAGYDSILLLARGVGVATLSALAYEAAASGKQVTAILSARSRNDLLAADYLRGIGVDVYKVTEEDGNSDVDQVEELIHDILSQTPVDALYTCGSKRLSRLMQKIAKQENLPGEIALEEHMGCGMGVCYACVCEIQTGDEVKNARVCVDGPVFPLEQVVIK</sequence>
<evidence type="ECO:0000256" key="6">
    <source>
        <dbReference type="ARBA" id="ARBA00022827"/>
    </source>
</evidence>
<dbReference type="Pfam" id="PF10418">
    <property type="entry name" value="DHODB_Fe-S_bind"/>
    <property type="match status" value="1"/>
</dbReference>
<dbReference type="EMBL" id="RBZP01000025">
    <property type="protein sequence ID" value="RKQ29281.1"/>
    <property type="molecule type" value="Genomic_DNA"/>
</dbReference>
<dbReference type="GO" id="GO:0006221">
    <property type="term" value="P:pyrimidine nucleotide biosynthetic process"/>
    <property type="evidence" value="ECO:0007669"/>
    <property type="project" value="InterPro"/>
</dbReference>
<comment type="cofactor">
    <cofactor evidence="12">
        <name>[2Fe-2S] cluster</name>
        <dbReference type="ChEBI" id="CHEBI:190135"/>
    </cofactor>
    <text evidence="12">Binds 1 [2Fe-2S] cluster per subunit.</text>
</comment>
<evidence type="ECO:0000259" key="13">
    <source>
        <dbReference type="PROSITE" id="PS51384"/>
    </source>
</evidence>
<dbReference type="SUPFAM" id="SSF52343">
    <property type="entry name" value="Ferredoxin reductase-like, C-terminal NADP-linked domain"/>
    <property type="match status" value="1"/>
</dbReference>
<proteinExistence type="inferred from homology"/>
<keyword evidence="4 12" id="KW-0001">2Fe-2S</keyword>
<comment type="caution">
    <text evidence="14">The sequence shown here is derived from an EMBL/GenBank/DDBJ whole genome shotgun (WGS) entry which is preliminary data.</text>
</comment>
<evidence type="ECO:0000313" key="14">
    <source>
        <dbReference type="EMBL" id="RKQ29281.1"/>
    </source>
</evidence>
<evidence type="ECO:0000256" key="4">
    <source>
        <dbReference type="ARBA" id="ARBA00022714"/>
    </source>
</evidence>
<dbReference type="Gene3D" id="2.10.240.10">
    <property type="entry name" value="Dihydroorotate dehydrogenase, electron transfer subunit"/>
    <property type="match status" value="1"/>
</dbReference>
<evidence type="ECO:0000256" key="12">
    <source>
        <dbReference type="PIRSR" id="PIRSR006816-2"/>
    </source>
</evidence>
<dbReference type="Gene3D" id="2.40.30.10">
    <property type="entry name" value="Translation factors"/>
    <property type="match status" value="1"/>
</dbReference>
<organism evidence="14 15">
    <name type="scientific">Oceanobacillus halophilus</name>
    <dbReference type="NCBI Taxonomy" id="930130"/>
    <lineage>
        <taxon>Bacteria</taxon>
        <taxon>Bacillati</taxon>
        <taxon>Bacillota</taxon>
        <taxon>Bacilli</taxon>
        <taxon>Bacillales</taxon>
        <taxon>Bacillaceae</taxon>
        <taxon>Oceanobacillus</taxon>
    </lineage>
</organism>
<dbReference type="InterPro" id="IPR012165">
    <property type="entry name" value="Cyt_c3_hydrogenase_gsu"/>
</dbReference>
<keyword evidence="3 11" id="KW-0285">Flavoprotein</keyword>
<dbReference type="Proteomes" id="UP000269301">
    <property type="component" value="Unassembled WGS sequence"/>
</dbReference>
<accession>A0A494ZTL7</accession>
<reference evidence="14 15" key="1">
    <citation type="journal article" date="2016" name="Int. J. Syst. Evol. Microbiol.">
        <title>Oceanobacillus halophilus sp. nov., a novel moderately halophilic bacterium from a hypersaline lake.</title>
        <authorList>
            <person name="Amoozegar M.A."/>
            <person name="Bagheri M."/>
            <person name="Makhdoumi A."/>
            <person name="Nikou M.M."/>
            <person name="Fazeli S.A.S."/>
            <person name="Schumann P."/>
            <person name="Sproer C."/>
            <person name="Sanchez-Porro C."/>
            <person name="Ventosa A."/>
        </authorList>
    </citation>
    <scope>NUCLEOTIDE SEQUENCE [LARGE SCALE GENOMIC DNA]</scope>
    <source>
        <strain evidence="14 15">DSM 23996</strain>
    </source>
</reference>
<dbReference type="InterPro" id="IPR050353">
    <property type="entry name" value="PyrK_electron_transfer"/>
</dbReference>
<dbReference type="PROSITE" id="PS51384">
    <property type="entry name" value="FAD_FR"/>
    <property type="match status" value="1"/>
</dbReference>
<dbReference type="PIRSF" id="PIRSF006816">
    <property type="entry name" value="Cyc3_hyd_g"/>
    <property type="match status" value="1"/>
</dbReference>
<feature type="binding site" evidence="12">
    <location>
        <position position="231"/>
    </location>
    <ligand>
        <name>[2Fe-2S] cluster</name>
        <dbReference type="ChEBI" id="CHEBI:190135"/>
    </ligand>
</feature>
<dbReference type="AlphaFoldDB" id="A0A494ZTL7"/>
<keyword evidence="15" id="KW-1185">Reference proteome</keyword>
<keyword evidence="6 11" id="KW-0274">FAD</keyword>
<evidence type="ECO:0000256" key="8">
    <source>
        <dbReference type="ARBA" id="ARBA00023004"/>
    </source>
</evidence>
<evidence type="ECO:0000256" key="3">
    <source>
        <dbReference type="ARBA" id="ARBA00022630"/>
    </source>
</evidence>
<keyword evidence="2" id="KW-0813">Transport</keyword>
<comment type="similarity">
    <text evidence="1">Belongs to the PyrK family.</text>
</comment>
<keyword evidence="8 12" id="KW-0408">Iron</keyword>
<evidence type="ECO:0000313" key="15">
    <source>
        <dbReference type="Proteomes" id="UP000269301"/>
    </source>
</evidence>
<dbReference type="InterPro" id="IPR017927">
    <property type="entry name" value="FAD-bd_FR_type"/>
</dbReference>
<dbReference type="GO" id="GO:0051537">
    <property type="term" value="F:2 iron, 2 sulfur cluster binding"/>
    <property type="evidence" value="ECO:0007669"/>
    <property type="project" value="UniProtKB-KW"/>
</dbReference>
<dbReference type="PANTHER" id="PTHR43513">
    <property type="entry name" value="DIHYDROOROTATE DEHYDROGENASE B (NAD(+)), ELECTRON TRANSFER SUBUNIT"/>
    <property type="match status" value="1"/>
</dbReference>
<gene>
    <name evidence="14" type="ORF">D8M06_18045</name>
</gene>
<dbReference type="Pfam" id="PF00970">
    <property type="entry name" value="FAD_binding_6"/>
    <property type="match status" value="1"/>
</dbReference>